<dbReference type="EMBL" id="PTJD01000001">
    <property type="protein sequence ID" value="PPK98566.1"/>
    <property type="molecule type" value="Genomic_DNA"/>
</dbReference>
<reference evidence="2 3" key="1">
    <citation type="submission" date="2018-02" db="EMBL/GenBank/DDBJ databases">
        <title>Genomic Encyclopedia of Archaeal and Bacterial Type Strains, Phase II (KMG-II): from individual species to whole genera.</title>
        <authorList>
            <person name="Goeker M."/>
        </authorList>
    </citation>
    <scope>NUCLEOTIDE SEQUENCE [LARGE SCALE GENOMIC DNA]</scope>
    <source>
        <strain evidence="2 3">DSM 22857</strain>
    </source>
</reference>
<sequence>MSAASAHTAGILLLTLVAVAYGGAFVLRVTRGSVPATDFQHRSFRAGHAHAGVFVILGVLCQLLVDRAVLGPGAEVLARQGVPLAAILVPAAFFLSAAGRGRERPSRWILLLWPGVLCLTAGLVSLGVGLLRA</sequence>
<evidence type="ECO:0000256" key="1">
    <source>
        <dbReference type="SAM" id="Phobius"/>
    </source>
</evidence>
<organism evidence="2 3">
    <name type="scientific">Kineococcus xinjiangensis</name>
    <dbReference type="NCBI Taxonomy" id="512762"/>
    <lineage>
        <taxon>Bacteria</taxon>
        <taxon>Bacillati</taxon>
        <taxon>Actinomycetota</taxon>
        <taxon>Actinomycetes</taxon>
        <taxon>Kineosporiales</taxon>
        <taxon>Kineosporiaceae</taxon>
        <taxon>Kineococcus</taxon>
    </lineage>
</organism>
<name>A0A2S6IWB2_9ACTN</name>
<accession>A0A2S6IWB2</accession>
<evidence type="ECO:0000313" key="3">
    <source>
        <dbReference type="Proteomes" id="UP000239485"/>
    </source>
</evidence>
<feature type="transmembrane region" description="Helical" evidence="1">
    <location>
        <begin position="77"/>
        <end position="98"/>
    </location>
</feature>
<dbReference type="AlphaFoldDB" id="A0A2S6IWB2"/>
<comment type="caution">
    <text evidence="2">The sequence shown here is derived from an EMBL/GenBank/DDBJ whole genome shotgun (WGS) entry which is preliminary data.</text>
</comment>
<evidence type="ECO:0000313" key="2">
    <source>
        <dbReference type="EMBL" id="PPK98566.1"/>
    </source>
</evidence>
<proteinExistence type="predicted"/>
<gene>
    <name evidence="2" type="ORF">CLV92_101262</name>
</gene>
<dbReference type="OrthoDB" id="3540634at2"/>
<dbReference type="Proteomes" id="UP000239485">
    <property type="component" value="Unassembled WGS sequence"/>
</dbReference>
<protein>
    <submittedName>
        <fullName evidence="2">Uncharacterized protein</fullName>
    </submittedName>
</protein>
<keyword evidence="1" id="KW-1133">Transmembrane helix</keyword>
<keyword evidence="3" id="KW-1185">Reference proteome</keyword>
<feature type="transmembrane region" description="Helical" evidence="1">
    <location>
        <begin position="6"/>
        <end position="27"/>
    </location>
</feature>
<feature type="transmembrane region" description="Helical" evidence="1">
    <location>
        <begin position="110"/>
        <end position="131"/>
    </location>
</feature>
<dbReference type="RefSeq" id="WP_104430956.1">
    <property type="nucleotide sequence ID" value="NZ_PTJD01000001.1"/>
</dbReference>
<keyword evidence="1" id="KW-0812">Transmembrane</keyword>
<feature type="transmembrane region" description="Helical" evidence="1">
    <location>
        <begin position="48"/>
        <end position="65"/>
    </location>
</feature>
<keyword evidence="1" id="KW-0472">Membrane</keyword>